<name>A0ABQ5NHZ0_9BACI</name>
<dbReference type="InterPro" id="IPR046404">
    <property type="entry name" value="Adapter_SpxH"/>
</dbReference>
<dbReference type="EMBL" id="BRZA01000001">
    <property type="protein sequence ID" value="GLC87738.1"/>
    <property type="molecule type" value="Genomic_DNA"/>
</dbReference>
<dbReference type="HAMAP" id="MF_02245">
    <property type="entry name" value="Adapter_SpxH"/>
    <property type="match status" value="1"/>
</dbReference>
<evidence type="ECO:0000256" key="2">
    <source>
        <dbReference type="HAMAP-Rule" id="MF_02245"/>
    </source>
</evidence>
<comment type="function">
    <text evidence="2">Adapter protein required for efficient degradation of Spx by ClpXP under non-stress conditions. Interaction with Spx stabilizes Spx and exposes the C-terminus of Spx for recognition and proteolysis by ClpXP.</text>
</comment>
<dbReference type="RefSeq" id="WP_264987456.1">
    <property type="nucleotide sequence ID" value="NZ_BRZA01000001.1"/>
</dbReference>
<dbReference type="Proteomes" id="UP001065593">
    <property type="component" value="Unassembled WGS sequence"/>
</dbReference>
<dbReference type="PANTHER" id="PTHR13887:SF47">
    <property type="entry name" value="CLPXP ADAPTER PROTEIN SPXH"/>
    <property type="match status" value="1"/>
</dbReference>
<keyword evidence="1 2" id="KW-0963">Cytoplasm</keyword>
<dbReference type="SUPFAM" id="SSF52833">
    <property type="entry name" value="Thioredoxin-like"/>
    <property type="match status" value="1"/>
</dbReference>
<organism evidence="3 4">
    <name type="scientific">Lysinibacillus piscis</name>
    <dbReference type="NCBI Taxonomy" id="2518931"/>
    <lineage>
        <taxon>Bacteria</taxon>
        <taxon>Bacillati</taxon>
        <taxon>Bacillota</taxon>
        <taxon>Bacilli</taxon>
        <taxon>Bacillales</taxon>
        <taxon>Bacillaceae</taxon>
        <taxon>Lysinibacillus</taxon>
    </lineage>
</organism>
<evidence type="ECO:0000256" key="1">
    <source>
        <dbReference type="ARBA" id="ARBA00022490"/>
    </source>
</evidence>
<dbReference type="Gene3D" id="3.40.30.10">
    <property type="entry name" value="Glutaredoxin"/>
    <property type="match status" value="2"/>
</dbReference>
<reference evidence="3" key="1">
    <citation type="submission" date="2022-08" db="EMBL/GenBank/DDBJ databases">
        <title>Draft genome sequence of Lysinibacillus sp. strain KH24.</title>
        <authorList>
            <person name="Kanbe H."/>
            <person name="Itoh H."/>
        </authorList>
    </citation>
    <scope>NUCLEOTIDE SEQUENCE</scope>
    <source>
        <strain evidence="3">KH24</strain>
    </source>
</reference>
<sequence length="271" mass="31201">MNNIQTLQEPTSVVSVATANKPIELYIFLDPLCPEAFAMQKVLRKLQLEYHHYFTWRLVLSTELTSLNCLSNRVKGCVSGVELDIHHPVLPSIAIKAAELQGKRAGARYLAKLQEYVLLNHQDVNSYATLLKIAEDVQLDMSEFTVDFGSKEAARAFQSDLYIKCEMEVDEVPSIVFFNECIEDEGLKVSGNYAYEVYEHILQEMMAEQLVRQPLPTIEELFLKFHTLSTAEVAFIYSLPEQIAERELKKRMLQQKLERLQTTHTTLWRLK</sequence>
<comment type="subcellular location">
    <subcellularLocation>
        <location evidence="2">Cytoplasm</location>
    </subcellularLocation>
</comment>
<comment type="caution">
    <text evidence="3">The sequence shown here is derived from an EMBL/GenBank/DDBJ whole genome shotgun (WGS) entry which is preliminary data.</text>
</comment>
<dbReference type="InterPro" id="IPR036249">
    <property type="entry name" value="Thioredoxin-like_sf"/>
</dbReference>
<evidence type="ECO:0000313" key="4">
    <source>
        <dbReference type="Proteomes" id="UP001065593"/>
    </source>
</evidence>
<protein>
    <recommendedName>
        <fullName evidence="2">ClpXP adapter protein SpxH</fullName>
    </recommendedName>
</protein>
<proteinExistence type="inferred from homology"/>
<accession>A0ABQ5NHZ0</accession>
<dbReference type="PANTHER" id="PTHR13887">
    <property type="entry name" value="GLUTATHIONE S-TRANSFERASE KAPPA"/>
    <property type="match status" value="1"/>
</dbReference>
<comment type="subunit">
    <text evidence="2">Interacts with Spx.</text>
</comment>
<dbReference type="CDD" id="cd03025">
    <property type="entry name" value="DsbA_FrnE_like"/>
    <property type="match status" value="1"/>
</dbReference>
<gene>
    <name evidence="3" type="primary">yjbH</name>
    <name evidence="2" type="synonym">spxH</name>
    <name evidence="3" type="ORF">LYSBPC_08650</name>
</gene>
<dbReference type="Pfam" id="PF13743">
    <property type="entry name" value="Thioredoxin_5"/>
    <property type="match status" value="1"/>
</dbReference>
<keyword evidence="4" id="KW-1185">Reference proteome</keyword>
<comment type="similarity">
    <text evidence="2">Belongs to the SpxH family.</text>
</comment>
<evidence type="ECO:0000313" key="3">
    <source>
        <dbReference type="EMBL" id="GLC87738.1"/>
    </source>
</evidence>